<dbReference type="InterPro" id="IPR036390">
    <property type="entry name" value="WH_DNA-bd_sf"/>
</dbReference>
<dbReference type="RefSeq" id="XP_012179291.1">
    <property type="nucleotide sequence ID" value="XM_012323901.1"/>
</dbReference>
<dbReference type="FunCoup" id="J4I8T8">
    <property type="interactions" value="184"/>
</dbReference>
<dbReference type="AlphaFoldDB" id="J4I8T8"/>
<keyword evidence="4" id="KW-0238">DNA-binding</keyword>
<dbReference type="OrthoDB" id="60033at2759"/>
<protein>
    <recommendedName>
        <fullName evidence="10">HSF-type DNA-binding domain-containing protein</fullName>
    </recommendedName>
</protein>
<evidence type="ECO:0000256" key="8">
    <source>
        <dbReference type="RuleBase" id="RU004020"/>
    </source>
</evidence>
<evidence type="ECO:0000313" key="12">
    <source>
        <dbReference type="Proteomes" id="UP000006352"/>
    </source>
</evidence>
<dbReference type="Gene3D" id="1.10.10.10">
    <property type="entry name" value="Winged helix-like DNA-binding domain superfamily/Winged helix DNA-binding domain"/>
    <property type="match status" value="1"/>
</dbReference>
<dbReference type="SUPFAM" id="SSF46785">
    <property type="entry name" value="Winged helix' DNA-binding domain"/>
    <property type="match status" value="1"/>
</dbReference>
<comment type="subunit">
    <text evidence="7">Homotrimer. Homotrimerization increases the affinity of HSF1 to DNA. Interacts with transcriptional coregulator SSA1 on chromatin.</text>
</comment>
<evidence type="ECO:0000313" key="11">
    <source>
        <dbReference type="EMBL" id="CCL99986.1"/>
    </source>
</evidence>
<dbReference type="SMART" id="SM00415">
    <property type="entry name" value="HSF"/>
    <property type="match status" value="1"/>
</dbReference>
<dbReference type="GO" id="GO:0003700">
    <property type="term" value="F:DNA-binding transcription factor activity"/>
    <property type="evidence" value="ECO:0007669"/>
    <property type="project" value="InterPro"/>
</dbReference>
<dbReference type="Pfam" id="PF00447">
    <property type="entry name" value="HSF_DNA-bind"/>
    <property type="match status" value="1"/>
</dbReference>
<comment type="subcellular location">
    <subcellularLocation>
        <location evidence="1">Nucleus</location>
    </subcellularLocation>
</comment>
<proteinExistence type="inferred from homology"/>
<dbReference type="InParanoid" id="J4I8T8"/>
<keyword evidence="5" id="KW-0804">Transcription</keyword>
<dbReference type="PRINTS" id="PR00056">
    <property type="entry name" value="HSFDOMAIN"/>
</dbReference>
<evidence type="ECO:0000256" key="6">
    <source>
        <dbReference type="ARBA" id="ARBA00023242"/>
    </source>
</evidence>
<dbReference type="PANTHER" id="PTHR10015:SF427">
    <property type="entry name" value="HEAT SHOCK FACTOR PROTEIN"/>
    <property type="match status" value="1"/>
</dbReference>
<feature type="region of interest" description="Disordered" evidence="9">
    <location>
        <begin position="623"/>
        <end position="672"/>
    </location>
</feature>
<dbReference type="InterPro" id="IPR036388">
    <property type="entry name" value="WH-like_DNA-bd_sf"/>
</dbReference>
<organism evidence="11 12">
    <name type="scientific">Fibroporia radiculosa</name>
    <dbReference type="NCBI Taxonomy" id="599839"/>
    <lineage>
        <taxon>Eukaryota</taxon>
        <taxon>Fungi</taxon>
        <taxon>Dikarya</taxon>
        <taxon>Basidiomycota</taxon>
        <taxon>Agaricomycotina</taxon>
        <taxon>Agaricomycetes</taxon>
        <taxon>Polyporales</taxon>
        <taxon>Fibroporiaceae</taxon>
        <taxon>Fibroporia</taxon>
    </lineage>
</organism>
<dbReference type="STRING" id="599839.J4I8T8"/>
<reference evidence="11 12" key="1">
    <citation type="journal article" date="2012" name="Appl. Environ. Microbiol.">
        <title>Short-read sequencing for genomic analysis of the brown rot fungus Fibroporia radiculosa.</title>
        <authorList>
            <person name="Tang J.D."/>
            <person name="Perkins A.D."/>
            <person name="Sonstegard T.S."/>
            <person name="Schroeder S.G."/>
            <person name="Burgess S.C."/>
            <person name="Diehl S.V."/>
        </authorList>
    </citation>
    <scope>NUCLEOTIDE SEQUENCE [LARGE SCALE GENOMIC DNA]</scope>
    <source>
        <strain evidence="11 12">TFFH 294</strain>
    </source>
</reference>
<dbReference type="GO" id="GO:0043565">
    <property type="term" value="F:sequence-specific DNA binding"/>
    <property type="evidence" value="ECO:0007669"/>
    <property type="project" value="InterPro"/>
</dbReference>
<name>J4I8T8_9APHY</name>
<dbReference type="PANTHER" id="PTHR10015">
    <property type="entry name" value="HEAT SHOCK TRANSCRIPTION FACTOR"/>
    <property type="match status" value="1"/>
</dbReference>
<dbReference type="HOGENOM" id="CLU_015858_1_0_1"/>
<sequence length="672" mass="73650">MSLDQQIALARPARGESTHLSKTARQVVAPFLQKLYEIVNDPRTDELIRWSENGDSFYVLNHERLAREVLGRWFKHEKFTSFVRQLNMYGFHKIPHLQQGVLKSDSDTELWNFEHPHFRRGQPDLLCLIQRKKQSATASTDDADPGEPFNTAASFSNASGQVLDINSIVNGVAAIKRHQQAISTDLNALKSSNDLLWKEASLTRQRYDKHQDTINRILKFLAGVFGHTTEGIHKNDDSRSPSVVPRPRQRLMISDGRSSKGKTVEIADVDDDDNGDAVHTVPPQESTHIPLVGQLSTVESPLLSPAPSVVPSETFAVTDADAASPLTDYSARPPMEPAEVLSRTNAASDHVSAAEVSPRAGPPSTIPRVDTSISPSHPFSLADSSHPDSAWQAAIQQVLSNPVQMQRLMQAIATQQNFSVPPPESTASHDHTSMGQLAPYNSAYDFNRFQSTLPVSSSMPPQSFPVLSAANDMPSLEPFIENASRLEKTRRDTMAIEAEMDTLQSSINMLIRDLGMDPSTLHVPGHDGTAEANQVSDGRIQMDELHSDGIHPSSSILPPLDSQGDSNPDTLFLESWLNGMSSNDPTIDYTDVTDHFDPSARIDGIAVGDASTEQLTAILDEVSETTASPHTHSPELRPVPQKRKSDVAGFSLPNINEVDSVTAPGPKTKRKR</sequence>
<evidence type="ECO:0000256" key="3">
    <source>
        <dbReference type="ARBA" id="ARBA00023015"/>
    </source>
</evidence>
<dbReference type="InterPro" id="IPR000232">
    <property type="entry name" value="HSF_DNA-bd"/>
</dbReference>
<evidence type="ECO:0000256" key="2">
    <source>
        <dbReference type="ARBA" id="ARBA00006403"/>
    </source>
</evidence>
<comment type="similarity">
    <text evidence="2 8">Belongs to the HSF family.</text>
</comment>
<dbReference type="Proteomes" id="UP000006352">
    <property type="component" value="Unassembled WGS sequence"/>
</dbReference>
<keyword evidence="3" id="KW-0805">Transcription regulation</keyword>
<evidence type="ECO:0000259" key="10">
    <source>
        <dbReference type="SMART" id="SM00415"/>
    </source>
</evidence>
<evidence type="ECO:0000256" key="4">
    <source>
        <dbReference type="ARBA" id="ARBA00023125"/>
    </source>
</evidence>
<evidence type="ECO:0000256" key="9">
    <source>
        <dbReference type="SAM" id="MobiDB-lite"/>
    </source>
</evidence>
<feature type="region of interest" description="Disordered" evidence="9">
    <location>
        <begin position="548"/>
        <end position="569"/>
    </location>
</feature>
<gene>
    <name evidence="11" type="ORF">FIBRA_02011</name>
</gene>
<accession>J4I8T8</accession>
<dbReference type="EMBL" id="HE796959">
    <property type="protein sequence ID" value="CCL99986.1"/>
    <property type="molecule type" value="Genomic_DNA"/>
</dbReference>
<keyword evidence="6" id="KW-0539">Nucleus</keyword>
<feature type="domain" description="HSF-type DNA-binding" evidence="10">
    <location>
        <begin position="27"/>
        <end position="132"/>
    </location>
</feature>
<dbReference type="FunFam" id="1.10.10.10:FF:000027">
    <property type="entry name" value="Heat shock transcription factor 1"/>
    <property type="match status" value="1"/>
</dbReference>
<evidence type="ECO:0000256" key="7">
    <source>
        <dbReference type="ARBA" id="ARBA00062171"/>
    </source>
</evidence>
<keyword evidence="12" id="KW-1185">Reference proteome</keyword>
<dbReference type="GeneID" id="24094897"/>
<dbReference type="GO" id="GO:0005634">
    <property type="term" value="C:nucleus"/>
    <property type="evidence" value="ECO:0007669"/>
    <property type="project" value="UniProtKB-SubCell"/>
</dbReference>
<evidence type="ECO:0000256" key="5">
    <source>
        <dbReference type="ARBA" id="ARBA00023163"/>
    </source>
</evidence>
<evidence type="ECO:0000256" key="1">
    <source>
        <dbReference type="ARBA" id="ARBA00004123"/>
    </source>
</evidence>
<feature type="region of interest" description="Disordered" evidence="9">
    <location>
        <begin position="342"/>
        <end position="365"/>
    </location>
</feature>